<evidence type="ECO:0000256" key="5">
    <source>
        <dbReference type="ARBA" id="ARBA00023136"/>
    </source>
</evidence>
<evidence type="ECO:0000256" key="6">
    <source>
        <dbReference type="ARBA" id="ARBA00023157"/>
    </source>
</evidence>
<dbReference type="InterPro" id="IPR001007">
    <property type="entry name" value="VWF_dom"/>
</dbReference>
<evidence type="ECO:0000256" key="3">
    <source>
        <dbReference type="ARBA" id="ARBA00022729"/>
    </source>
</evidence>
<comment type="caution">
    <text evidence="9">The sequence shown here is derived from an EMBL/GenBank/DDBJ whole genome shotgun (WGS) entry which is preliminary data.</text>
</comment>
<dbReference type="Pfam" id="PF01826">
    <property type="entry name" value="TIL"/>
    <property type="match status" value="3"/>
</dbReference>
<dbReference type="InterPro" id="IPR014853">
    <property type="entry name" value="VWF/SSPO/ZAN-like_Cys-rich_dom"/>
</dbReference>
<gene>
    <name evidence="9" type="ORF">EOD39_19001</name>
</gene>
<dbReference type="SMART" id="SM00216">
    <property type="entry name" value="VWD"/>
    <property type="match status" value="3"/>
</dbReference>
<dbReference type="EMBL" id="SCEB01004497">
    <property type="protein sequence ID" value="RXM93508.1"/>
    <property type="molecule type" value="Genomic_DNA"/>
</dbReference>
<dbReference type="InterPro" id="IPR036084">
    <property type="entry name" value="Ser_inhib-like_sf"/>
</dbReference>
<dbReference type="SMART" id="SM00215">
    <property type="entry name" value="VWC_out"/>
    <property type="match status" value="2"/>
</dbReference>
<dbReference type="SMART" id="SM00832">
    <property type="entry name" value="C8"/>
    <property type="match status" value="2"/>
</dbReference>
<sequence length="1103" mass="119332">MPCPANSQYKLCASTCAMSCAGITGKLTCMLMCAEGCECNAGYRLDGDRCVEANACGCFEKGRYYKAGEVVWEQMCSRKCSCVPSTGLQCMEASCPKRLVCGVQDGIMGCFKPDSTSCWVLGGPHYHTFDGMNFDFHGNCTYTLAQKCGNQINVPQFSVQVQNEHLGSRLLSSIKTVYVAVSGDTITVVRQELGIVRNEKWGSGTVAVTKLVELGIYGSNFTLTQGLSGKVKVDGIMWNIPAVLDRVSVTQHGLNVLIQTEAGVEVVYDLLYCVVVTVPQTYMGQMCGLCGNYNGNPGDDFQLADGSQTTDVQALGSSWKVYLSLQICPALPTVTMSCAQLPSPVPALNHQSLLMLLVWRAAGEKCGVENGVRKCIPVMVSGKCSASGDPHYYSFDGRAFDFQGTCAYTLAVSCPKSGAMGSVEPFSVHMQNEKWGRGTVAVTKLVELGIYGSNFTLTQGLSGKVKVDGIMWNIPAVLDRVSVTQHGLNVLIQTEAGVEVVYDLLYSVVVTVPQTYMGQMCGLCGNYNGNPGDDFQLADGSQTTDVQALGSSWKVFVPGADCDDGCGNDCPLCDRSGKSLFGAAGYCGMITAPTGPFSSCFPVVDPQGYFNDCVYDLCLSDGGTKQLCHSLQAYTAACQVAGVQIQPWRNDYFCPMACPANSQYKLCASTCAMSCAGITGKMTCMLTCAEGCECNAGYRLDGDRCVEANSCGCFEKGRYYKAGEVVWEQMCSRKCSCSPSTGLQCMEASCPKSLVCRVQDGIMGCFKPDSTSCWVLGGTHYHTFDGMNFDFHGNCTYTLAQKCGNQINVPQFSVQVQNEHLGSRLLSSIKTVYVVVSGDTITVVRQELGFVWVNGVRRYLPFSLQLGKIKLYQSGALLVVEMDFGVSVMYNWNGYLVIKLARSFTERVCGMCGNNNGDSTDDFVTPSGSRVKNEMEFGWSWKVDNADRFCQADCNGPCPVCYLRMAQQYKRGGSCELLTQSSGPFAVCQALIDPSIYQQNCMYDLCVNNGNQTLLCQALEAYTDACQRAGIKLQEWRAMAVCPMSCPENSMYVSCGSACPATFSDQDVSSKCRLPCVETCQCNAGFLRSGVECRRPKDANVLS</sequence>
<evidence type="ECO:0000259" key="8">
    <source>
        <dbReference type="PROSITE" id="PS51233"/>
    </source>
</evidence>
<dbReference type="GO" id="GO:0005886">
    <property type="term" value="C:plasma membrane"/>
    <property type="evidence" value="ECO:0007669"/>
    <property type="project" value="UniProtKB-SubCell"/>
</dbReference>
<protein>
    <submittedName>
        <fullName evidence="9">IgGFc-binding protein</fullName>
    </submittedName>
</protein>
<dbReference type="Pfam" id="PF00094">
    <property type="entry name" value="VWD"/>
    <property type="match status" value="4"/>
</dbReference>
<keyword evidence="5" id="KW-0472">Membrane</keyword>
<dbReference type="Pfam" id="PF08742">
    <property type="entry name" value="C8"/>
    <property type="match status" value="2"/>
</dbReference>
<evidence type="ECO:0000256" key="2">
    <source>
        <dbReference type="ARBA" id="ARBA00022475"/>
    </source>
</evidence>
<dbReference type="Gene3D" id="2.10.25.10">
    <property type="entry name" value="Laminin"/>
    <property type="match status" value="3"/>
</dbReference>
<keyword evidence="2" id="KW-1003">Cell membrane</keyword>
<keyword evidence="7" id="KW-0325">Glycoprotein</keyword>
<dbReference type="AlphaFoldDB" id="A0A444UZH9"/>
<evidence type="ECO:0000313" key="10">
    <source>
        <dbReference type="Proteomes" id="UP000289886"/>
    </source>
</evidence>
<dbReference type="InterPro" id="IPR001846">
    <property type="entry name" value="VWF_type-D"/>
</dbReference>
<dbReference type="PROSITE" id="PS51233">
    <property type="entry name" value="VWFD"/>
    <property type="match status" value="3"/>
</dbReference>
<evidence type="ECO:0000256" key="4">
    <source>
        <dbReference type="ARBA" id="ARBA00022737"/>
    </source>
</evidence>
<keyword evidence="4" id="KW-0677">Repeat</keyword>
<dbReference type="InterPro" id="IPR025615">
    <property type="entry name" value="TILa_dom"/>
</dbReference>
<dbReference type="InterPro" id="IPR002919">
    <property type="entry name" value="TIL_dom"/>
</dbReference>
<dbReference type="FunFam" id="2.10.25.10:FF:000055">
    <property type="entry name" value="alpha-tectorin isoform X1"/>
    <property type="match status" value="1"/>
</dbReference>
<accession>A0A444UZH9</accession>
<dbReference type="Proteomes" id="UP000289886">
    <property type="component" value="Unassembled WGS sequence"/>
</dbReference>
<feature type="domain" description="VWFD" evidence="8">
    <location>
        <begin position="382"/>
        <end position="563"/>
    </location>
</feature>
<organism evidence="9 10">
    <name type="scientific">Acipenser ruthenus</name>
    <name type="common">Sterlet sturgeon</name>
    <dbReference type="NCBI Taxonomy" id="7906"/>
    <lineage>
        <taxon>Eukaryota</taxon>
        <taxon>Metazoa</taxon>
        <taxon>Chordata</taxon>
        <taxon>Craniata</taxon>
        <taxon>Vertebrata</taxon>
        <taxon>Euteleostomi</taxon>
        <taxon>Actinopterygii</taxon>
        <taxon>Chondrostei</taxon>
        <taxon>Acipenseriformes</taxon>
        <taxon>Acipenseridae</taxon>
        <taxon>Acipenser</taxon>
    </lineage>
</organism>
<evidence type="ECO:0000256" key="1">
    <source>
        <dbReference type="ARBA" id="ARBA00004236"/>
    </source>
</evidence>
<proteinExistence type="predicted"/>
<keyword evidence="3" id="KW-0732">Signal</keyword>
<dbReference type="CDD" id="cd19941">
    <property type="entry name" value="TIL"/>
    <property type="match status" value="3"/>
</dbReference>
<dbReference type="Pfam" id="PF12714">
    <property type="entry name" value="TILa"/>
    <property type="match status" value="2"/>
</dbReference>
<evidence type="ECO:0000256" key="7">
    <source>
        <dbReference type="ARBA" id="ARBA00023180"/>
    </source>
</evidence>
<evidence type="ECO:0000313" key="9">
    <source>
        <dbReference type="EMBL" id="RXM93508.1"/>
    </source>
</evidence>
<keyword evidence="6" id="KW-1015">Disulfide bond</keyword>
<dbReference type="PANTHER" id="PTHR46160:SF7">
    <property type="entry name" value="VWFD DOMAIN-CONTAINING PROTEIN"/>
    <property type="match status" value="1"/>
</dbReference>
<dbReference type="InterPro" id="IPR052749">
    <property type="entry name" value="Alpha-tectorin"/>
</dbReference>
<feature type="domain" description="VWFD" evidence="8">
    <location>
        <begin position="116"/>
        <end position="329"/>
    </location>
</feature>
<dbReference type="SUPFAM" id="SSF57567">
    <property type="entry name" value="Serine protease inhibitors"/>
    <property type="match status" value="3"/>
</dbReference>
<dbReference type="PANTHER" id="PTHR46160">
    <property type="entry name" value="ALPHA-TECTORIN-RELATED"/>
    <property type="match status" value="1"/>
</dbReference>
<feature type="domain" description="VWFD" evidence="8">
    <location>
        <begin position="771"/>
        <end position="951"/>
    </location>
</feature>
<reference evidence="9 10" key="1">
    <citation type="submission" date="2019-01" db="EMBL/GenBank/DDBJ databases">
        <title>Draft Genome and Complete Hox-Cluster Characterization of the Sterlet Sturgeon (Acipenser ruthenus).</title>
        <authorList>
            <person name="Wei Q."/>
        </authorList>
    </citation>
    <scope>NUCLEOTIDE SEQUENCE [LARGE SCALE GENOMIC DNA]</scope>
    <source>
        <strain evidence="9">WHYD16114868_AA</strain>
        <tissue evidence="9">Blood</tissue>
    </source>
</reference>
<comment type="subcellular location">
    <subcellularLocation>
        <location evidence="1">Cell membrane</location>
    </subcellularLocation>
</comment>
<keyword evidence="10" id="KW-1185">Reference proteome</keyword>
<name>A0A444UZH9_ACIRT</name>